<name>A0A8J2Y3K7_9PROT</name>
<dbReference type="EMBL" id="BMGH01000001">
    <property type="protein sequence ID" value="GGD06246.1"/>
    <property type="molecule type" value="Genomic_DNA"/>
</dbReference>
<dbReference type="Proteomes" id="UP000613582">
    <property type="component" value="Unassembled WGS sequence"/>
</dbReference>
<comment type="caution">
    <text evidence="1">The sequence shown here is derived from an EMBL/GenBank/DDBJ whole genome shotgun (WGS) entry which is preliminary data.</text>
</comment>
<dbReference type="InterPro" id="IPR011008">
    <property type="entry name" value="Dimeric_a/b-barrel"/>
</dbReference>
<reference evidence="1" key="1">
    <citation type="journal article" date="2014" name="Int. J. Syst. Evol. Microbiol.">
        <title>Complete genome sequence of Corynebacterium casei LMG S-19264T (=DSM 44701T), isolated from a smear-ripened cheese.</title>
        <authorList>
            <consortium name="US DOE Joint Genome Institute (JGI-PGF)"/>
            <person name="Walter F."/>
            <person name="Albersmeier A."/>
            <person name="Kalinowski J."/>
            <person name="Ruckert C."/>
        </authorList>
    </citation>
    <scope>NUCLEOTIDE SEQUENCE</scope>
    <source>
        <strain evidence="1">CGMCC 1.12921</strain>
    </source>
</reference>
<dbReference type="SUPFAM" id="SSF54909">
    <property type="entry name" value="Dimeric alpha+beta barrel"/>
    <property type="match status" value="1"/>
</dbReference>
<dbReference type="Gene3D" id="3.30.70.100">
    <property type="match status" value="1"/>
</dbReference>
<accession>A0A8J2Y3K7</accession>
<keyword evidence="2" id="KW-1185">Reference proteome</keyword>
<reference evidence="1" key="2">
    <citation type="submission" date="2020-09" db="EMBL/GenBank/DDBJ databases">
        <authorList>
            <person name="Sun Q."/>
            <person name="Zhou Y."/>
        </authorList>
    </citation>
    <scope>NUCLEOTIDE SEQUENCE</scope>
    <source>
        <strain evidence="1">CGMCC 1.12921</strain>
    </source>
</reference>
<dbReference type="AlphaFoldDB" id="A0A8J2Y3K7"/>
<evidence type="ECO:0000313" key="1">
    <source>
        <dbReference type="EMBL" id="GGD06246.1"/>
    </source>
</evidence>
<proteinExistence type="predicted"/>
<dbReference type="RefSeq" id="WP_188159114.1">
    <property type="nucleotide sequence ID" value="NZ_BMGH01000001.1"/>
</dbReference>
<evidence type="ECO:0000313" key="2">
    <source>
        <dbReference type="Proteomes" id="UP000613582"/>
    </source>
</evidence>
<organism evidence="1 2">
    <name type="scientific">Aquisalinus flavus</name>
    <dbReference type="NCBI Taxonomy" id="1526572"/>
    <lineage>
        <taxon>Bacteria</taxon>
        <taxon>Pseudomonadati</taxon>
        <taxon>Pseudomonadota</taxon>
        <taxon>Alphaproteobacteria</taxon>
        <taxon>Parvularculales</taxon>
        <taxon>Parvularculaceae</taxon>
        <taxon>Aquisalinus</taxon>
    </lineage>
</organism>
<protein>
    <recommendedName>
        <fullName evidence="3">Antibiotic biosynthesis monooxygenase</fullName>
    </recommendedName>
</protein>
<sequence length="105" mass="12268">MSFAVLYQWKVDPDRIADFRLAWRELTKGFIEECGGMGSRLHHTKDGWWAAYARWPDEESRDKARLSEAYVDASTVMKEVVLERRPEITMIITDDLLTQTHHGVE</sequence>
<gene>
    <name evidence="1" type="ORF">GCM10011342_13910</name>
</gene>
<evidence type="ECO:0008006" key="3">
    <source>
        <dbReference type="Google" id="ProtNLM"/>
    </source>
</evidence>